<feature type="domain" description="DUF4232" evidence="2">
    <location>
        <begin position="34"/>
        <end position="159"/>
    </location>
</feature>
<dbReference type="AlphaFoldDB" id="A0A1G9JNA9"/>
<dbReference type="InterPro" id="IPR025326">
    <property type="entry name" value="DUF4232"/>
</dbReference>
<feature type="signal peptide" evidence="1">
    <location>
        <begin position="1"/>
        <end position="26"/>
    </location>
</feature>
<evidence type="ECO:0000259" key="2">
    <source>
        <dbReference type="Pfam" id="PF14016"/>
    </source>
</evidence>
<organism evidence="3 4">
    <name type="scientific">Streptomyces indicus</name>
    <dbReference type="NCBI Taxonomy" id="417292"/>
    <lineage>
        <taxon>Bacteria</taxon>
        <taxon>Bacillati</taxon>
        <taxon>Actinomycetota</taxon>
        <taxon>Actinomycetes</taxon>
        <taxon>Kitasatosporales</taxon>
        <taxon>Streptomycetaceae</taxon>
        <taxon>Streptomyces</taxon>
    </lineage>
</organism>
<evidence type="ECO:0000313" key="3">
    <source>
        <dbReference type="EMBL" id="SDL38792.1"/>
    </source>
</evidence>
<dbReference type="STRING" id="417292.SAMN05421806_1339"/>
<keyword evidence="4" id="KW-1185">Reference proteome</keyword>
<gene>
    <name evidence="3" type="ORF">SAMN05421806_1339</name>
</gene>
<sequence length="178" mass="18365">MNHVHARSAALIAVGLLTATATSAMATDASGTACRTDALTMAWAPGGSAQPDGKGTAGKQVDAPVTMKNTASALCTLHGYPEVVLKMGTETRGVVTETFRYRTEQKPAAVTLAPGDAARFTLTFISASDRDENTIDPGVAEITPPGNTTAVQLRWTWGAVAGQEAATHSGNVVSPVQR</sequence>
<dbReference type="Proteomes" id="UP000199155">
    <property type="component" value="Unassembled WGS sequence"/>
</dbReference>
<proteinExistence type="predicted"/>
<reference evidence="3 4" key="1">
    <citation type="submission" date="2016-10" db="EMBL/GenBank/DDBJ databases">
        <authorList>
            <person name="de Groot N.N."/>
        </authorList>
    </citation>
    <scope>NUCLEOTIDE SEQUENCE [LARGE SCALE GENOMIC DNA]</scope>
    <source>
        <strain evidence="3 4">CGMCC 4.5727</strain>
    </source>
</reference>
<evidence type="ECO:0000256" key="1">
    <source>
        <dbReference type="SAM" id="SignalP"/>
    </source>
</evidence>
<keyword evidence="1" id="KW-0732">Signal</keyword>
<dbReference type="Pfam" id="PF14016">
    <property type="entry name" value="DUF4232"/>
    <property type="match status" value="1"/>
</dbReference>
<dbReference type="RefSeq" id="WP_176954021.1">
    <property type="nucleotide sequence ID" value="NZ_FNFF01000033.1"/>
</dbReference>
<accession>A0A1G9JNA9</accession>
<evidence type="ECO:0000313" key="4">
    <source>
        <dbReference type="Proteomes" id="UP000199155"/>
    </source>
</evidence>
<protein>
    <recommendedName>
        <fullName evidence="2">DUF4232 domain-containing protein</fullName>
    </recommendedName>
</protein>
<dbReference type="EMBL" id="FNFF01000033">
    <property type="protein sequence ID" value="SDL38792.1"/>
    <property type="molecule type" value="Genomic_DNA"/>
</dbReference>
<name>A0A1G9JNA9_9ACTN</name>
<feature type="chain" id="PRO_5011690121" description="DUF4232 domain-containing protein" evidence="1">
    <location>
        <begin position="27"/>
        <end position="178"/>
    </location>
</feature>